<dbReference type="AlphaFoldDB" id="H0QHM4"/>
<comment type="caution">
    <text evidence="1">The sequence shown here is derived from an EMBL/GenBank/DDBJ whole genome shotgun (WGS) entry which is preliminary data.</text>
</comment>
<protein>
    <submittedName>
        <fullName evidence="1">Uncharacterized protein</fullName>
    </submittedName>
</protein>
<reference evidence="1 2" key="1">
    <citation type="submission" date="2011-12" db="EMBL/GenBank/DDBJ databases">
        <title>Whole genome shotgun sequence of Arthrobacter globiformis NBRC 12137.</title>
        <authorList>
            <person name="Miyazawa S."/>
            <person name="Hosoyama A."/>
            <person name="Tsuchikane K."/>
            <person name="Katsumata H."/>
            <person name="Yamazaki S."/>
            <person name="Fujita N."/>
        </authorList>
    </citation>
    <scope>NUCLEOTIDE SEQUENCE [LARGE SCALE GENOMIC DNA]</scope>
    <source>
        <strain evidence="1 2">NBRC 12137</strain>
    </source>
</reference>
<dbReference type="Proteomes" id="UP000003828">
    <property type="component" value="Unassembled WGS sequence"/>
</dbReference>
<sequence>MEHEYRYSRESIARSTFALRRSPFSLLEDELEDLLFLAAVALRLEDALAHSVSWVCDHQDCILGDRDDGYTFSETVSRAINLVAARTWVDDFLAAICPGDRNPKETMLDYADCLEELSMGTERPPVGFVVQAFVMTPVEDRATMLWALTKRNSRP</sequence>
<gene>
    <name evidence="1" type="ORF">ARGLB_012_00190</name>
</gene>
<dbReference type="EMBL" id="BAEG01000012">
    <property type="protein sequence ID" value="GAB12325.1"/>
    <property type="molecule type" value="Genomic_DNA"/>
</dbReference>
<name>H0QHM4_ARTG1</name>
<keyword evidence="2" id="KW-1185">Reference proteome</keyword>
<proteinExistence type="predicted"/>
<organism evidence="1 2">
    <name type="scientific">Arthrobacter globiformis (strain ATCC 8010 / DSM 20124 / JCM 1332 / NBRC 12137 / NCIMB 8907 / NRRL B-2979 / 168)</name>
    <dbReference type="NCBI Taxonomy" id="1077972"/>
    <lineage>
        <taxon>Bacteria</taxon>
        <taxon>Bacillati</taxon>
        <taxon>Actinomycetota</taxon>
        <taxon>Actinomycetes</taxon>
        <taxon>Micrococcales</taxon>
        <taxon>Micrococcaceae</taxon>
        <taxon>Arthrobacter</taxon>
    </lineage>
</organism>
<evidence type="ECO:0000313" key="1">
    <source>
        <dbReference type="EMBL" id="GAB12325.1"/>
    </source>
</evidence>
<accession>H0QHM4</accession>
<evidence type="ECO:0000313" key="2">
    <source>
        <dbReference type="Proteomes" id="UP000003828"/>
    </source>
</evidence>